<dbReference type="Proteomes" id="UP000055024">
    <property type="component" value="Unassembled WGS sequence"/>
</dbReference>
<comment type="caution">
    <text evidence="1">The sequence shown here is derived from an EMBL/GenBank/DDBJ whole genome shotgun (WGS) entry which is preliminary data.</text>
</comment>
<dbReference type="AlphaFoldDB" id="A0A0V1I6Z1"/>
<evidence type="ECO:0000313" key="1">
    <source>
        <dbReference type="EMBL" id="KRZ18162.1"/>
    </source>
</evidence>
<keyword evidence="2" id="KW-1185">Reference proteome</keyword>
<name>A0A0V1I6Z1_9BILA</name>
<evidence type="ECO:0000313" key="2">
    <source>
        <dbReference type="Proteomes" id="UP000055024"/>
    </source>
</evidence>
<gene>
    <name evidence="1" type="ORF">T11_17652</name>
</gene>
<proteinExistence type="predicted"/>
<sequence length="68" mass="8198">MNPRKKASLLRLESDFLSVAEIYRDERFWLRLVKRQELLRVLGKKPLQISDCFWSSIYFSTQNFTVDD</sequence>
<dbReference type="EMBL" id="JYDP01000004">
    <property type="protein sequence ID" value="KRZ18162.1"/>
    <property type="molecule type" value="Genomic_DNA"/>
</dbReference>
<protein>
    <submittedName>
        <fullName evidence="1">Uncharacterized protein</fullName>
    </submittedName>
</protein>
<organism evidence="1 2">
    <name type="scientific">Trichinella zimbabwensis</name>
    <dbReference type="NCBI Taxonomy" id="268475"/>
    <lineage>
        <taxon>Eukaryota</taxon>
        <taxon>Metazoa</taxon>
        <taxon>Ecdysozoa</taxon>
        <taxon>Nematoda</taxon>
        <taxon>Enoplea</taxon>
        <taxon>Dorylaimia</taxon>
        <taxon>Trichinellida</taxon>
        <taxon>Trichinellidae</taxon>
        <taxon>Trichinella</taxon>
    </lineage>
</organism>
<accession>A0A0V1I6Z1</accession>
<reference evidence="1 2" key="1">
    <citation type="submission" date="2015-01" db="EMBL/GenBank/DDBJ databases">
        <title>Evolution of Trichinella species and genotypes.</title>
        <authorList>
            <person name="Korhonen P.K."/>
            <person name="Edoardo P."/>
            <person name="Giuseppe L.R."/>
            <person name="Gasser R.B."/>
        </authorList>
    </citation>
    <scope>NUCLEOTIDE SEQUENCE [LARGE SCALE GENOMIC DNA]</scope>
    <source>
        <strain evidence="1">ISS1029</strain>
    </source>
</reference>